<protein>
    <recommendedName>
        <fullName evidence="3">Roadblock/LC7 domain-containing protein</fullName>
    </recommendedName>
</protein>
<proteinExistence type="predicted"/>
<dbReference type="EMBL" id="JBHSQH010000001">
    <property type="protein sequence ID" value="MFC5972862.1"/>
    <property type="molecule type" value="Genomic_DNA"/>
</dbReference>
<dbReference type="Proteomes" id="UP001596099">
    <property type="component" value="Unassembled WGS sequence"/>
</dbReference>
<keyword evidence="2" id="KW-1185">Reference proteome</keyword>
<comment type="caution">
    <text evidence="1">The sequence shown here is derived from an EMBL/GenBank/DDBJ whole genome shotgun (WGS) entry which is preliminary data.</text>
</comment>
<dbReference type="AlphaFoldDB" id="A0ABD5RQC7"/>
<accession>A0ABD5RQC7</accession>
<dbReference type="RefSeq" id="WP_247416772.1">
    <property type="nucleotide sequence ID" value="NZ_JALLGW010000001.1"/>
</dbReference>
<evidence type="ECO:0008006" key="3">
    <source>
        <dbReference type="Google" id="ProtNLM"/>
    </source>
</evidence>
<evidence type="ECO:0000313" key="1">
    <source>
        <dbReference type="EMBL" id="MFC5972862.1"/>
    </source>
</evidence>
<organism evidence="1 2">
    <name type="scientific">Halomarina salina</name>
    <dbReference type="NCBI Taxonomy" id="1872699"/>
    <lineage>
        <taxon>Archaea</taxon>
        <taxon>Methanobacteriati</taxon>
        <taxon>Methanobacteriota</taxon>
        <taxon>Stenosarchaea group</taxon>
        <taxon>Halobacteria</taxon>
        <taxon>Halobacteriales</taxon>
        <taxon>Natronomonadaceae</taxon>
        <taxon>Halomarina</taxon>
    </lineage>
</organism>
<dbReference type="InterPro" id="IPR055944">
    <property type="entry name" value="DUF7522"/>
</dbReference>
<evidence type="ECO:0000313" key="2">
    <source>
        <dbReference type="Proteomes" id="UP001596099"/>
    </source>
</evidence>
<dbReference type="Pfam" id="PF24366">
    <property type="entry name" value="DUF7522"/>
    <property type="match status" value="1"/>
</dbReference>
<sequence length="135" mass="14912">MPVVNDSSVVDFDAERAVASALEVTGSDLLLVVEYDGEAYKLLYCADVVADRYEDDQAMYEHFERVHSHAFHDAERRALSEDLFVDSGETRALTTHMENLVALRVLGDDEGLFLLLAPDSSVTAVVEAVEGFVRS</sequence>
<gene>
    <name evidence="1" type="ORF">ACFPYI_16110</name>
</gene>
<reference evidence="1 2" key="1">
    <citation type="journal article" date="2019" name="Int. J. Syst. Evol. Microbiol.">
        <title>The Global Catalogue of Microorganisms (GCM) 10K type strain sequencing project: providing services to taxonomists for standard genome sequencing and annotation.</title>
        <authorList>
            <consortium name="The Broad Institute Genomics Platform"/>
            <consortium name="The Broad Institute Genome Sequencing Center for Infectious Disease"/>
            <person name="Wu L."/>
            <person name="Ma J."/>
        </authorList>
    </citation>
    <scope>NUCLEOTIDE SEQUENCE [LARGE SCALE GENOMIC DNA]</scope>
    <source>
        <strain evidence="1 2">CGMCC 1.12543</strain>
    </source>
</reference>
<name>A0ABD5RQC7_9EURY</name>